<accession>A0A7Y9R199</accession>
<gene>
    <name evidence="1" type="ORF">BDD16_002639</name>
</gene>
<dbReference type="Proteomes" id="UP000518288">
    <property type="component" value="Unassembled WGS sequence"/>
</dbReference>
<organism evidence="1 2">
    <name type="scientific">Sphaerotilus montanus</name>
    <dbReference type="NCBI Taxonomy" id="522889"/>
    <lineage>
        <taxon>Bacteria</taxon>
        <taxon>Pseudomonadati</taxon>
        <taxon>Pseudomonadota</taxon>
        <taxon>Betaproteobacteria</taxon>
        <taxon>Burkholderiales</taxon>
        <taxon>Sphaerotilaceae</taxon>
        <taxon>Sphaerotilus</taxon>
    </lineage>
</organism>
<dbReference type="RefSeq" id="WP_179634393.1">
    <property type="nucleotide sequence ID" value="NZ_CAXYYM010000007.1"/>
</dbReference>
<sequence>MSAKKTDLVKHLARKLDGKMKTAGVPPRFAQGSADANAAARRVERAENAAPKLVSVACRLPADLVNQMRERALTQEGGVNAIVALALAQWLETAPAA</sequence>
<reference evidence="1 2" key="1">
    <citation type="submission" date="2020-07" db="EMBL/GenBank/DDBJ databases">
        <title>Genomic Encyclopedia of Archaeal and Bacterial Type Strains, Phase II (KMG-II): from individual species to whole genera.</title>
        <authorList>
            <person name="Goeker M."/>
        </authorList>
    </citation>
    <scope>NUCLEOTIDE SEQUENCE [LARGE SCALE GENOMIC DNA]</scope>
    <source>
        <strain evidence="1 2">DSM 21226</strain>
    </source>
</reference>
<evidence type="ECO:0000313" key="2">
    <source>
        <dbReference type="Proteomes" id="UP000518288"/>
    </source>
</evidence>
<evidence type="ECO:0000313" key="1">
    <source>
        <dbReference type="EMBL" id="NYG33653.1"/>
    </source>
</evidence>
<dbReference type="AlphaFoldDB" id="A0A7Y9R199"/>
<keyword evidence="2" id="KW-1185">Reference proteome</keyword>
<comment type="caution">
    <text evidence="1">The sequence shown here is derived from an EMBL/GenBank/DDBJ whole genome shotgun (WGS) entry which is preliminary data.</text>
</comment>
<dbReference type="EMBL" id="JACCFH010000001">
    <property type="protein sequence ID" value="NYG33653.1"/>
    <property type="molecule type" value="Genomic_DNA"/>
</dbReference>
<name>A0A7Y9R199_9BURK</name>
<proteinExistence type="predicted"/>
<protein>
    <submittedName>
        <fullName evidence="1">Uncharacterized protein</fullName>
    </submittedName>
</protein>